<reference evidence="2 3" key="1">
    <citation type="journal article" date="2023" name="Arcadia Sci">
        <title>De novo assembly of a long-read Amblyomma americanum tick genome.</title>
        <authorList>
            <person name="Chou S."/>
            <person name="Poskanzer K.E."/>
            <person name="Rollins M."/>
            <person name="Thuy-Boun P.S."/>
        </authorList>
    </citation>
    <scope>NUCLEOTIDE SEQUENCE [LARGE SCALE GENOMIC DNA]</scope>
    <source>
        <strain evidence="2">F_SG_1</strain>
        <tissue evidence="2">Salivary glands</tissue>
    </source>
</reference>
<keyword evidence="3" id="KW-1185">Reference proteome</keyword>
<evidence type="ECO:0000313" key="3">
    <source>
        <dbReference type="Proteomes" id="UP001321473"/>
    </source>
</evidence>
<organism evidence="2 3">
    <name type="scientific">Amblyomma americanum</name>
    <name type="common">Lone star tick</name>
    <dbReference type="NCBI Taxonomy" id="6943"/>
    <lineage>
        <taxon>Eukaryota</taxon>
        <taxon>Metazoa</taxon>
        <taxon>Ecdysozoa</taxon>
        <taxon>Arthropoda</taxon>
        <taxon>Chelicerata</taxon>
        <taxon>Arachnida</taxon>
        <taxon>Acari</taxon>
        <taxon>Parasitiformes</taxon>
        <taxon>Ixodida</taxon>
        <taxon>Ixodoidea</taxon>
        <taxon>Ixodidae</taxon>
        <taxon>Amblyomminae</taxon>
        <taxon>Amblyomma</taxon>
    </lineage>
</organism>
<gene>
    <name evidence="2" type="ORF">V5799_017037</name>
</gene>
<dbReference type="Proteomes" id="UP001321473">
    <property type="component" value="Unassembled WGS sequence"/>
</dbReference>
<evidence type="ECO:0000256" key="1">
    <source>
        <dbReference type="SAM" id="MobiDB-lite"/>
    </source>
</evidence>
<sequence>MAPRRPAGDKSATGSPSARSPERRLPAAALVSSTCLRCPAGHHQQQAWCTPSAGGAQVLPRALWHHGGPMAKAQREHRERSLSDLEGGWRKRKEFVRTKVCREAENSINTVRKVFQQDVEVFRIFDCDESSWRKGARRHDGSRAFR</sequence>
<dbReference type="EMBL" id="JARKHS020007496">
    <property type="protein sequence ID" value="KAK8781616.1"/>
    <property type="molecule type" value="Genomic_DNA"/>
</dbReference>
<evidence type="ECO:0000313" key="2">
    <source>
        <dbReference type="EMBL" id="KAK8781616.1"/>
    </source>
</evidence>
<comment type="caution">
    <text evidence="2">The sequence shown here is derived from an EMBL/GenBank/DDBJ whole genome shotgun (WGS) entry which is preliminary data.</text>
</comment>
<dbReference type="AlphaFoldDB" id="A0AAQ4F3E0"/>
<feature type="region of interest" description="Disordered" evidence="1">
    <location>
        <begin position="1"/>
        <end position="25"/>
    </location>
</feature>
<accession>A0AAQ4F3E0</accession>
<name>A0AAQ4F3E0_AMBAM</name>
<proteinExistence type="predicted"/>
<protein>
    <submittedName>
        <fullName evidence="2">Uncharacterized protein</fullName>
    </submittedName>
</protein>